<reference evidence="12" key="1">
    <citation type="submission" date="2024-07" db="EMBL/GenBank/DDBJ databases">
        <title>Two chromosome-level genome assemblies of Korean endemic species Abeliophyllum distichum and Forsythia ovata (Oleaceae).</title>
        <authorList>
            <person name="Jang H."/>
        </authorList>
    </citation>
    <scope>NUCLEOTIDE SEQUENCE [LARGE SCALE GENOMIC DNA]</scope>
</reference>
<dbReference type="InterPro" id="IPR011011">
    <property type="entry name" value="Znf_FYVE_PHD"/>
</dbReference>
<evidence type="ECO:0000256" key="8">
    <source>
        <dbReference type="PROSITE-ProRule" id="PRU00091"/>
    </source>
</evidence>
<feature type="compositionally biased region" description="Acidic residues" evidence="9">
    <location>
        <begin position="320"/>
        <end position="341"/>
    </location>
</feature>
<dbReference type="InterPro" id="IPR027410">
    <property type="entry name" value="TCP-1-like_intermed_sf"/>
</dbReference>
<comment type="caution">
    <text evidence="11">The sequence shown here is derived from an EMBL/GenBank/DDBJ whole genome shotgun (WGS) entry which is preliminary data.</text>
</comment>
<dbReference type="InterPro" id="IPR013083">
    <property type="entry name" value="Znf_RING/FYVE/PHD"/>
</dbReference>
<dbReference type="FunFam" id="3.50.7.10:FF:000007">
    <property type="entry name" value="1-phosphatidylinositol 3-phosphate 5-kinase isoform X1"/>
    <property type="match status" value="1"/>
</dbReference>
<evidence type="ECO:0000256" key="3">
    <source>
        <dbReference type="ARBA" id="ARBA00022753"/>
    </source>
</evidence>
<dbReference type="Pfam" id="PF00118">
    <property type="entry name" value="Cpn60_TCP1"/>
    <property type="match status" value="1"/>
</dbReference>
<proteinExistence type="predicted"/>
<evidence type="ECO:0000259" key="10">
    <source>
        <dbReference type="PROSITE" id="PS50178"/>
    </source>
</evidence>
<gene>
    <name evidence="11" type="ORF">Adt_07564</name>
</gene>
<sequence length="802" mass="88999">MDASDRTFPDIVGLLKSWIPRRSEPANVSRDFWMPDQSCRVCYECDSQFTLINRRHHCRLCGRVFCARCTSNWIPTLSSDPKTPREDWDKIRVCNFCFKQWKRGSTVTVDNGIQVAALDLSITSPSASSFISARSSGTCDSSNITFGSMPQSTELSPHQSAVVMEKTTERQSVAAASSNRNSVDTEERNQSPDQFEFCTNRSDGDDEEFGVYQLDSERRHFSQVNGYYGPVEFDDIDNDYESRKVHPDGEVVVSKSVSISLLQNSFESQASEEVQQIVEKEVEHDIGNECEGPSLCTTKDFDAEPMDFENNGVLWHLPEPEDEEDEREPLLCDDEDDDDPTGEWGYFRNSSSFGSGEYRSRDKSNEEHKKAMKNVVDGHFRALVTQLLQVENLLSGEDNDKESWLDIITSLSWEAATLLKPDTSKGGQMDPGGYVKVKCLASGRRSESMVVKGVVCKKNVAHRRMTSKIEKPRLLILGGALEYQRVSNALSSFDTLLQQEMDHLKMAVAKIDAHNPDILLVEKSVSRYAQDYLLAKDISLVLNIRRPLLERIARCTGGQIVPSIDNLSSPKLGYCDMFHVERFSEEHGTAGQAGKKLVKTLMYFEGCPKPLGCTILLRGANGDELKKVKHVVQYGVFAAYHLALETSFLADEGASLPELLLNSPITVALPDKSSTIDRSISMIPGFAVPVNEKTLGPQTVGEPQRSKSVPISDLLKFSSAFTREIQIPQTNIHPPVSSQHTKPLVLSSVQGVQNPSFTEPSSFHPLGKEFILDLRDSSGGETSVAVSVLDATGDHHVADGLG</sequence>
<keyword evidence="2" id="KW-0479">Metal-binding</keyword>
<evidence type="ECO:0000256" key="4">
    <source>
        <dbReference type="ARBA" id="ARBA00022771"/>
    </source>
</evidence>
<dbReference type="FunFam" id="3.30.40.10:FF:000384">
    <property type="entry name" value="1-phosphatidylinositol-3-phosphate 5-kinase FAB1B"/>
    <property type="match status" value="1"/>
</dbReference>
<evidence type="ECO:0000313" key="11">
    <source>
        <dbReference type="EMBL" id="KAL2534213.1"/>
    </source>
</evidence>
<organism evidence="11 12">
    <name type="scientific">Abeliophyllum distichum</name>
    <dbReference type="NCBI Taxonomy" id="126358"/>
    <lineage>
        <taxon>Eukaryota</taxon>
        <taxon>Viridiplantae</taxon>
        <taxon>Streptophyta</taxon>
        <taxon>Embryophyta</taxon>
        <taxon>Tracheophyta</taxon>
        <taxon>Spermatophyta</taxon>
        <taxon>Magnoliopsida</taxon>
        <taxon>eudicotyledons</taxon>
        <taxon>Gunneridae</taxon>
        <taxon>Pentapetalae</taxon>
        <taxon>asterids</taxon>
        <taxon>lamiids</taxon>
        <taxon>Lamiales</taxon>
        <taxon>Oleaceae</taxon>
        <taxon>Forsythieae</taxon>
        <taxon>Abeliophyllum</taxon>
    </lineage>
</organism>
<dbReference type="AlphaFoldDB" id="A0ABD1VC90"/>
<dbReference type="InterPro" id="IPR017455">
    <property type="entry name" value="Znf_FYVE-rel"/>
</dbReference>
<dbReference type="SUPFAM" id="SSF54849">
    <property type="entry name" value="GroEL-intermediate domain like"/>
    <property type="match status" value="1"/>
</dbReference>
<dbReference type="CDD" id="cd03334">
    <property type="entry name" value="Fab1_TCP"/>
    <property type="match status" value="1"/>
</dbReference>
<evidence type="ECO:0000256" key="6">
    <source>
        <dbReference type="ARBA" id="ARBA00023136"/>
    </source>
</evidence>
<dbReference type="SUPFAM" id="SSF52029">
    <property type="entry name" value="GroEL apical domain-like"/>
    <property type="match status" value="1"/>
</dbReference>
<keyword evidence="3" id="KW-0967">Endosome</keyword>
<dbReference type="Pfam" id="PF01363">
    <property type="entry name" value="FYVE"/>
    <property type="match status" value="1"/>
</dbReference>
<feature type="domain" description="FYVE-type" evidence="10">
    <location>
        <begin position="36"/>
        <end position="102"/>
    </location>
</feature>
<feature type="region of interest" description="Disordered" evidence="9">
    <location>
        <begin position="173"/>
        <end position="194"/>
    </location>
</feature>
<dbReference type="PANTHER" id="PTHR45748:SF7">
    <property type="entry name" value="1-PHOSPHATIDYLINOSITOL 3-PHOSPHATE 5-KINASE-RELATED"/>
    <property type="match status" value="1"/>
</dbReference>
<evidence type="ECO:0000256" key="2">
    <source>
        <dbReference type="ARBA" id="ARBA00022723"/>
    </source>
</evidence>
<dbReference type="SUPFAM" id="SSF57903">
    <property type="entry name" value="FYVE/PHD zinc finger"/>
    <property type="match status" value="1"/>
</dbReference>
<dbReference type="GO" id="GO:0010008">
    <property type="term" value="C:endosome membrane"/>
    <property type="evidence" value="ECO:0007669"/>
    <property type="project" value="UniProtKB-SubCell"/>
</dbReference>
<dbReference type="Gene3D" id="3.50.7.10">
    <property type="entry name" value="GroEL"/>
    <property type="match status" value="1"/>
</dbReference>
<dbReference type="PROSITE" id="PS50178">
    <property type="entry name" value="ZF_FYVE"/>
    <property type="match status" value="1"/>
</dbReference>
<dbReference type="EMBL" id="JBFOLK010000002">
    <property type="protein sequence ID" value="KAL2534213.1"/>
    <property type="molecule type" value="Genomic_DNA"/>
</dbReference>
<name>A0ABD1VC90_9LAMI</name>
<dbReference type="PANTHER" id="PTHR45748">
    <property type="entry name" value="1-PHOSPHATIDYLINOSITOL 3-PHOSPHATE 5-KINASE-RELATED"/>
    <property type="match status" value="1"/>
</dbReference>
<comment type="subcellular location">
    <subcellularLocation>
        <location evidence="1">Endosome membrane</location>
    </subcellularLocation>
</comment>
<evidence type="ECO:0000313" key="12">
    <source>
        <dbReference type="Proteomes" id="UP001604336"/>
    </source>
</evidence>
<accession>A0ABD1VC90</accession>
<evidence type="ECO:0000256" key="7">
    <source>
        <dbReference type="ARBA" id="ARBA00077223"/>
    </source>
</evidence>
<keyword evidence="4 8" id="KW-0863">Zinc-finger</keyword>
<dbReference type="InterPro" id="IPR000306">
    <property type="entry name" value="Znf_FYVE"/>
</dbReference>
<evidence type="ECO:0000256" key="9">
    <source>
        <dbReference type="SAM" id="MobiDB-lite"/>
    </source>
</evidence>
<dbReference type="InterPro" id="IPR002423">
    <property type="entry name" value="Cpn60/GroEL/TCP-1"/>
</dbReference>
<dbReference type="SMART" id="SM00064">
    <property type="entry name" value="FYVE"/>
    <property type="match status" value="1"/>
</dbReference>
<dbReference type="InterPro" id="IPR027409">
    <property type="entry name" value="GroEL-like_apical_dom_sf"/>
</dbReference>
<dbReference type="Gene3D" id="3.30.40.10">
    <property type="entry name" value="Zinc/RING finger domain, C3HC4 (zinc finger)"/>
    <property type="match status" value="1"/>
</dbReference>
<feature type="compositionally biased region" description="Low complexity" evidence="9">
    <location>
        <begin position="173"/>
        <end position="182"/>
    </location>
</feature>
<keyword evidence="6" id="KW-0472">Membrane</keyword>
<keyword evidence="5" id="KW-0862">Zinc</keyword>
<protein>
    <recommendedName>
        <fullName evidence="7">Phosphatidylinositol 3-phosphate 5-kinase type III</fullName>
    </recommendedName>
</protein>
<dbReference type="GO" id="GO:0008270">
    <property type="term" value="F:zinc ion binding"/>
    <property type="evidence" value="ECO:0007669"/>
    <property type="project" value="UniProtKB-KW"/>
</dbReference>
<keyword evidence="12" id="KW-1185">Reference proteome</keyword>
<dbReference type="Proteomes" id="UP001604336">
    <property type="component" value="Unassembled WGS sequence"/>
</dbReference>
<feature type="region of interest" description="Disordered" evidence="9">
    <location>
        <begin position="320"/>
        <end position="349"/>
    </location>
</feature>
<evidence type="ECO:0000256" key="1">
    <source>
        <dbReference type="ARBA" id="ARBA00004608"/>
    </source>
</evidence>
<evidence type="ECO:0000256" key="5">
    <source>
        <dbReference type="ARBA" id="ARBA00022833"/>
    </source>
</evidence>